<keyword evidence="2" id="KW-1185">Reference proteome</keyword>
<dbReference type="PROSITE" id="PS51257">
    <property type="entry name" value="PROKAR_LIPOPROTEIN"/>
    <property type="match status" value="1"/>
</dbReference>
<comment type="caution">
    <text evidence="1">The sequence shown here is derived from an EMBL/GenBank/DDBJ whole genome shotgun (WGS) entry which is preliminary data.</text>
</comment>
<accession>A0ABS6W2M1</accession>
<name>A0ABS6W2M1_9FLAO</name>
<evidence type="ECO:0008006" key="3">
    <source>
        <dbReference type="Google" id="ProtNLM"/>
    </source>
</evidence>
<dbReference type="EMBL" id="JAHWDF010000009">
    <property type="protein sequence ID" value="MBW2962107.1"/>
    <property type="molecule type" value="Genomic_DNA"/>
</dbReference>
<gene>
    <name evidence="1" type="ORF">KW502_09880</name>
</gene>
<dbReference type="Proteomes" id="UP000719267">
    <property type="component" value="Unassembled WGS sequence"/>
</dbReference>
<proteinExistence type="predicted"/>
<reference evidence="1 2" key="1">
    <citation type="submission" date="2021-07" db="EMBL/GenBank/DDBJ databases">
        <title>Mesonia aestuariivivens sp. nov., isolated from a tidal flat.</title>
        <authorList>
            <person name="Kim Y.-O."/>
            <person name="Yoon J.-H."/>
        </authorList>
    </citation>
    <scope>NUCLEOTIDE SEQUENCE [LARGE SCALE GENOMIC DNA]</scope>
    <source>
        <strain evidence="1 2">JHPTF-M18</strain>
    </source>
</reference>
<organism evidence="1 2">
    <name type="scientific">Mesonia aestuariivivens</name>
    <dbReference type="NCBI Taxonomy" id="2796128"/>
    <lineage>
        <taxon>Bacteria</taxon>
        <taxon>Pseudomonadati</taxon>
        <taxon>Bacteroidota</taxon>
        <taxon>Flavobacteriia</taxon>
        <taxon>Flavobacteriales</taxon>
        <taxon>Flavobacteriaceae</taxon>
        <taxon>Mesonia</taxon>
    </lineage>
</organism>
<dbReference type="RefSeq" id="WP_219040392.1">
    <property type="nucleotide sequence ID" value="NZ_JAHWDF010000009.1"/>
</dbReference>
<evidence type="ECO:0000313" key="2">
    <source>
        <dbReference type="Proteomes" id="UP000719267"/>
    </source>
</evidence>
<protein>
    <recommendedName>
        <fullName evidence="3">Lipoprotein</fullName>
    </recommendedName>
</protein>
<evidence type="ECO:0000313" key="1">
    <source>
        <dbReference type="EMBL" id="MBW2962107.1"/>
    </source>
</evidence>
<sequence length="261" mass="31438">MKTIILIFIGVILFSCQEENNNFSKLYFYEFYMSPKKMGEINIYIKGDTLFKNRNHYDAFNNRLEYILLTDKEKNTLSNILNVLSNEKLKPYYKKNLTNYYFNWGFILHKKNNESYSSNIMDTINPKKLDKLYSFIRNKVKSPKFTEVYKKNEYRKIKIQNILSLTHESSLDYLSDIKRREMLYMIWHNLSTGKLEDCNQIKKALNFKYEVEFSYLLNATNHKIEKIYLSKDNYLVIKFLNSNDYKCIKLKDVQIFDNVVD</sequence>